<proteinExistence type="inferred from homology"/>
<comment type="similarity">
    <text evidence="1">Belongs to the BolA/IbaG family.</text>
</comment>
<dbReference type="EMBL" id="KI894023">
    <property type="protein sequence ID" value="OCF23761.1"/>
    <property type="molecule type" value="Genomic_DNA"/>
</dbReference>
<sequence>MDIDEQQPTGSVLQSMETKLRSSLKIDFLEFIDTSGNCGSSYSVTIVSQDFKGKMTLGRHKLVNQILSDEISQLHAFSQKTYTPEQWEKEKSK</sequence>
<dbReference type="EMBL" id="CP144546">
    <property type="protein sequence ID" value="WVW85476.1"/>
    <property type="molecule type" value="Genomic_DNA"/>
</dbReference>
<dbReference type="AlphaFoldDB" id="A0A1B9FYC0"/>
<dbReference type="Pfam" id="PF01722">
    <property type="entry name" value="BolA"/>
    <property type="match status" value="1"/>
</dbReference>
<dbReference type="STRING" id="1296100.A0A1B9FYC0"/>
<gene>
    <name evidence="2" type="ORF">I302_06745</name>
    <name evidence="3" type="ORF">I302_107514</name>
</gene>
<organism evidence="2">
    <name type="scientific">Kwoniella bestiolae CBS 10118</name>
    <dbReference type="NCBI Taxonomy" id="1296100"/>
    <lineage>
        <taxon>Eukaryota</taxon>
        <taxon>Fungi</taxon>
        <taxon>Dikarya</taxon>
        <taxon>Basidiomycota</taxon>
        <taxon>Agaricomycotina</taxon>
        <taxon>Tremellomycetes</taxon>
        <taxon>Tremellales</taxon>
        <taxon>Cryptococcaceae</taxon>
        <taxon>Kwoniella</taxon>
    </lineage>
</organism>
<dbReference type="InterPro" id="IPR036065">
    <property type="entry name" value="BolA-like_sf"/>
</dbReference>
<evidence type="ECO:0000313" key="4">
    <source>
        <dbReference type="Proteomes" id="UP000092730"/>
    </source>
</evidence>
<dbReference type="InterPro" id="IPR045115">
    <property type="entry name" value="BOL2"/>
</dbReference>
<dbReference type="GO" id="GO:0051537">
    <property type="term" value="F:2 iron, 2 sulfur cluster binding"/>
    <property type="evidence" value="ECO:0007669"/>
    <property type="project" value="InterPro"/>
</dbReference>
<reference evidence="2" key="1">
    <citation type="submission" date="2013-07" db="EMBL/GenBank/DDBJ databases">
        <title>The Genome Sequence of Cryptococcus bestiolae CBS10118.</title>
        <authorList>
            <consortium name="The Broad Institute Genome Sequencing Platform"/>
            <person name="Cuomo C."/>
            <person name="Litvintseva A."/>
            <person name="Chen Y."/>
            <person name="Heitman J."/>
            <person name="Sun S."/>
            <person name="Springer D."/>
            <person name="Dromer F."/>
            <person name="Young S.K."/>
            <person name="Zeng Q."/>
            <person name="Gargeya S."/>
            <person name="Fitzgerald M."/>
            <person name="Abouelleil A."/>
            <person name="Alvarado L."/>
            <person name="Berlin A.M."/>
            <person name="Chapman S.B."/>
            <person name="Dewar J."/>
            <person name="Goldberg J."/>
            <person name="Griggs A."/>
            <person name="Gujja S."/>
            <person name="Hansen M."/>
            <person name="Howarth C."/>
            <person name="Imamovic A."/>
            <person name="Larimer J."/>
            <person name="McCowan C."/>
            <person name="Murphy C."/>
            <person name="Pearson M."/>
            <person name="Priest M."/>
            <person name="Roberts A."/>
            <person name="Saif S."/>
            <person name="Shea T."/>
            <person name="Sykes S."/>
            <person name="Wortman J."/>
            <person name="Nusbaum C."/>
            <person name="Birren B."/>
        </authorList>
    </citation>
    <scope>NUCLEOTIDE SEQUENCE [LARGE SCALE GENOMIC DNA]</scope>
    <source>
        <strain evidence="2">CBS 10118</strain>
    </source>
</reference>
<evidence type="ECO:0000256" key="1">
    <source>
        <dbReference type="RuleBase" id="RU003860"/>
    </source>
</evidence>
<dbReference type="PANTHER" id="PTHR12735">
    <property type="entry name" value="BOLA-LIKE PROTEIN-RELATED"/>
    <property type="match status" value="1"/>
</dbReference>
<dbReference type="OrthoDB" id="4983at2759"/>
<reference evidence="3" key="4">
    <citation type="submission" date="2024-02" db="EMBL/GenBank/DDBJ databases">
        <title>Comparative genomics of Cryptococcus and Kwoniella reveals pathogenesis evolution and contrasting modes of karyotype evolution via chromosome fusion or intercentromeric recombination.</title>
        <authorList>
            <person name="Coelho M.A."/>
            <person name="David-Palma M."/>
            <person name="Shea T."/>
            <person name="Bowers K."/>
            <person name="McGinley-Smith S."/>
            <person name="Mohammad A.W."/>
            <person name="Gnirke A."/>
            <person name="Yurkov A.M."/>
            <person name="Nowrousian M."/>
            <person name="Sun S."/>
            <person name="Cuomo C.A."/>
            <person name="Heitman J."/>
        </authorList>
    </citation>
    <scope>NUCLEOTIDE SEQUENCE</scope>
    <source>
        <strain evidence="3">CBS 10118</strain>
    </source>
</reference>
<protein>
    <recommendedName>
        <fullName evidence="5">BolA protein</fullName>
    </recommendedName>
</protein>
<reference evidence="3" key="2">
    <citation type="submission" date="2013-07" db="EMBL/GenBank/DDBJ databases">
        <authorList>
            <consortium name="The Broad Institute Genome Sequencing Platform"/>
            <person name="Cuomo C."/>
            <person name="Litvintseva A."/>
            <person name="Chen Y."/>
            <person name="Heitman J."/>
            <person name="Sun S."/>
            <person name="Springer D."/>
            <person name="Dromer F."/>
            <person name="Young S.K."/>
            <person name="Zeng Q."/>
            <person name="Gargeya S."/>
            <person name="Fitzgerald M."/>
            <person name="Abouelleil A."/>
            <person name="Alvarado L."/>
            <person name="Berlin A.M."/>
            <person name="Chapman S.B."/>
            <person name="Dewar J."/>
            <person name="Goldberg J."/>
            <person name="Griggs A."/>
            <person name="Gujja S."/>
            <person name="Hansen M."/>
            <person name="Howarth C."/>
            <person name="Imamovic A."/>
            <person name="Larimer J."/>
            <person name="McCowan C."/>
            <person name="Murphy C."/>
            <person name="Pearson M."/>
            <person name="Priest M."/>
            <person name="Roberts A."/>
            <person name="Saif S."/>
            <person name="Shea T."/>
            <person name="Sykes S."/>
            <person name="Wortman J."/>
            <person name="Nusbaum C."/>
            <person name="Birren B."/>
        </authorList>
    </citation>
    <scope>NUCLEOTIDE SEQUENCE</scope>
    <source>
        <strain evidence="3">CBS 10118</strain>
    </source>
</reference>
<dbReference type="Proteomes" id="UP000092730">
    <property type="component" value="Chromosome 6"/>
</dbReference>
<dbReference type="SUPFAM" id="SSF82657">
    <property type="entry name" value="BolA-like"/>
    <property type="match status" value="1"/>
</dbReference>
<dbReference type="VEuPathDB" id="FungiDB:I302_06745"/>
<dbReference type="Gene3D" id="3.10.20.90">
    <property type="entry name" value="Phosphatidylinositol 3-kinase Catalytic Subunit, Chain A, domain 1"/>
    <property type="match status" value="1"/>
</dbReference>
<dbReference type="GO" id="GO:0006879">
    <property type="term" value="P:intracellular iron ion homeostasis"/>
    <property type="evidence" value="ECO:0007669"/>
    <property type="project" value="InterPro"/>
</dbReference>
<dbReference type="GO" id="GO:0005634">
    <property type="term" value="C:nucleus"/>
    <property type="evidence" value="ECO:0007669"/>
    <property type="project" value="TreeGrafter"/>
</dbReference>
<dbReference type="GO" id="GO:0005829">
    <property type="term" value="C:cytosol"/>
    <property type="evidence" value="ECO:0007669"/>
    <property type="project" value="TreeGrafter"/>
</dbReference>
<dbReference type="GO" id="GO:0051604">
    <property type="term" value="P:protein maturation"/>
    <property type="evidence" value="ECO:0007669"/>
    <property type="project" value="InterPro"/>
</dbReference>
<dbReference type="PANTHER" id="PTHR12735:SF27">
    <property type="entry name" value="BOLA-LIKE PROTEIN 2"/>
    <property type="match status" value="1"/>
</dbReference>
<dbReference type="PIRSF" id="PIRSF003113">
    <property type="entry name" value="BolA"/>
    <property type="match status" value="1"/>
</dbReference>
<reference evidence="2" key="3">
    <citation type="submission" date="2014-01" db="EMBL/GenBank/DDBJ databases">
        <title>Evolution of pathogenesis and genome organization in the Tremellales.</title>
        <authorList>
            <person name="Cuomo C."/>
            <person name="Litvintseva A."/>
            <person name="Heitman J."/>
            <person name="Chen Y."/>
            <person name="Sun S."/>
            <person name="Springer D."/>
            <person name="Dromer F."/>
            <person name="Young S."/>
            <person name="Zeng Q."/>
            <person name="Chapman S."/>
            <person name="Gujja S."/>
            <person name="Saif S."/>
            <person name="Birren B."/>
        </authorList>
    </citation>
    <scope>NUCLEOTIDE SEQUENCE</scope>
    <source>
        <strain evidence="2">CBS 10118</strain>
    </source>
</reference>
<dbReference type="InterPro" id="IPR002634">
    <property type="entry name" value="BolA"/>
</dbReference>
<dbReference type="GeneID" id="30211144"/>
<name>A0A1B9FYC0_9TREE</name>
<keyword evidence="4" id="KW-1185">Reference proteome</keyword>
<evidence type="ECO:0000313" key="2">
    <source>
        <dbReference type="EMBL" id="OCF23761.1"/>
    </source>
</evidence>
<accession>A0A1B9FYC0</accession>
<dbReference type="KEGG" id="kbi:30211144"/>
<evidence type="ECO:0000313" key="3">
    <source>
        <dbReference type="EMBL" id="WVW85476.1"/>
    </source>
</evidence>
<evidence type="ECO:0008006" key="5">
    <source>
        <dbReference type="Google" id="ProtNLM"/>
    </source>
</evidence>
<dbReference type="RefSeq" id="XP_019044831.1">
    <property type="nucleotide sequence ID" value="XM_019193354.1"/>
</dbReference>